<feature type="domain" description="DUF202" evidence="6">
    <location>
        <begin position="12"/>
        <end position="76"/>
    </location>
</feature>
<dbReference type="RefSeq" id="WP_386451514.1">
    <property type="nucleotide sequence ID" value="NZ_JBHSFH010000013.1"/>
</dbReference>
<sequence>MSGGRGQRTRDPAAQPERTRFAWRRTTLTFAVAVALAVRGVLYGSGGASPVEAAAAAGGVLAWLAFLALAHRRIAAMAADRPAAAGPGVVQAAVLCTLAMAMVGVVLLW</sequence>
<gene>
    <name evidence="7" type="ORF">ACFPA8_22850</name>
</gene>
<dbReference type="Pfam" id="PF02656">
    <property type="entry name" value="DUF202"/>
    <property type="match status" value="1"/>
</dbReference>
<comment type="caution">
    <text evidence="7">The sequence shown here is derived from an EMBL/GenBank/DDBJ whole genome shotgun (WGS) entry which is preliminary data.</text>
</comment>
<evidence type="ECO:0000256" key="1">
    <source>
        <dbReference type="ARBA" id="ARBA00004127"/>
    </source>
</evidence>
<keyword evidence="3 5" id="KW-1133">Transmembrane helix</keyword>
<comment type="subcellular location">
    <subcellularLocation>
        <location evidence="1">Endomembrane system</location>
        <topology evidence="1">Multi-pass membrane protein</topology>
    </subcellularLocation>
</comment>
<feature type="transmembrane region" description="Helical" evidence="5">
    <location>
        <begin position="21"/>
        <end position="41"/>
    </location>
</feature>
<keyword evidence="2 5" id="KW-0812">Transmembrane</keyword>
<feature type="transmembrane region" description="Helical" evidence="5">
    <location>
        <begin position="83"/>
        <end position="108"/>
    </location>
</feature>
<protein>
    <submittedName>
        <fullName evidence="7">DUF202 domain-containing protein</fullName>
    </submittedName>
</protein>
<reference evidence="8" key="1">
    <citation type="journal article" date="2019" name="Int. J. Syst. Evol. Microbiol.">
        <title>The Global Catalogue of Microorganisms (GCM) 10K type strain sequencing project: providing services to taxonomists for standard genome sequencing and annotation.</title>
        <authorList>
            <consortium name="The Broad Institute Genomics Platform"/>
            <consortium name="The Broad Institute Genome Sequencing Center for Infectious Disease"/>
            <person name="Wu L."/>
            <person name="Ma J."/>
        </authorList>
    </citation>
    <scope>NUCLEOTIDE SEQUENCE [LARGE SCALE GENOMIC DNA]</scope>
    <source>
        <strain evidence="8">CGMCC 4.7357</strain>
    </source>
</reference>
<evidence type="ECO:0000256" key="4">
    <source>
        <dbReference type="ARBA" id="ARBA00023136"/>
    </source>
</evidence>
<dbReference type="EMBL" id="JBHSFH010000013">
    <property type="protein sequence ID" value="MFC4496974.1"/>
    <property type="molecule type" value="Genomic_DNA"/>
</dbReference>
<evidence type="ECO:0000313" key="7">
    <source>
        <dbReference type="EMBL" id="MFC4496974.1"/>
    </source>
</evidence>
<evidence type="ECO:0000256" key="2">
    <source>
        <dbReference type="ARBA" id="ARBA00022692"/>
    </source>
</evidence>
<evidence type="ECO:0000313" key="8">
    <source>
        <dbReference type="Proteomes" id="UP001595997"/>
    </source>
</evidence>
<dbReference type="InterPro" id="IPR003807">
    <property type="entry name" value="DUF202"/>
</dbReference>
<feature type="transmembrane region" description="Helical" evidence="5">
    <location>
        <begin position="53"/>
        <end position="71"/>
    </location>
</feature>
<keyword evidence="8" id="KW-1185">Reference proteome</keyword>
<evidence type="ECO:0000256" key="5">
    <source>
        <dbReference type="SAM" id="Phobius"/>
    </source>
</evidence>
<keyword evidence="4 5" id="KW-0472">Membrane</keyword>
<evidence type="ECO:0000259" key="6">
    <source>
        <dbReference type="Pfam" id="PF02656"/>
    </source>
</evidence>
<organism evidence="7 8">
    <name type="scientific">Streptomyces ovatisporus</name>
    <dbReference type="NCBI Taxonomy" id="1128682"/>
    <lineage>
        <taxon>Bacteria</taxon>
        <taxon>Bacillati</taxon>
        <taxon>Actinomycetota</taxon>
        <taxon>Actinomycetes</taxon>
        <taxon>Kitasatosporales</taxon>
        <taxon>Streptomycetaceae</taxon>
        <taxon>Streptomyces</taxon>
    </lineage>
</organism>
<dbReference type="Proteomes" id="UP001595997">
    <property type="component" value="Unassembled WGS sequence"/>
</dbReference>
<proteinExistence type="predicted"/>
<accession>A0ABV9AD64</accession>
<name>A0ABV9AD64_9ACTN</name>
<evidence type="ECO:0000256" key="3">
    <source>
        <dbReference type="ARBA" id="ARBA00022989"/>
    </source>
</evidence>